<dbReference type="AlphaFoldDB" id="A0A2T1D6V0"/>
<evidence type="ECO:0000313" key="3">
    <source>
        <dbReference type="EMBL" id="PSB16199.1"/>
    </source>
</evidence>
<keyword evidence="2" id="KW-1133">Transmembrane helix</keyword>
<dbReference type="Proteomes" id="UP000238634">
    <property type="component" value="Unassembled WGS sequence"/>
</dbReference>
<feature type="region of interest" description="Disordered" evidence="1">
    <location>
        <begin position="169"/>
        <end position="196"/>
    </location>
</feature>
<evidence type="ECO:0000256" key="2">
    <source>
        <dbReference type="SAM" id="Phobius"/>
    </source>
</evidence>
<feature type="region of interest" description="Disordered" evidence="1">
    <location>
        <begin position="116"/>
        <end position="145"/>
    </location>
</feature>
<gene>
    <name evidence="3" type="ORF">C7B65_22495</name>
</gene>
<dbReference type="RefSeq" id="WP_073074808.1">
    <property type="nucleotide sequence ID" value="NZ_MPPI01000047.1"/>
</dbReference>
<sequence length="240" mass="27108">MENNAPQQIAHQSTLIEQLKRRRPVLIKILVAGSVFFVMISLYRVDWSEFGGSQDQNVLTVQEDITQGGETTHKTTITTTDKLTPGKSLWDWMTLLLAPATLAGLGFLFQSNQEKTKAEKAEAEQNREKAQQEADQKRETEQQHHQALQDYLAEISALLVDKKLKTMLPKKNHHQAQTEHASDTASDTEPAQSETSIIPSIDPQAALQVVKARTLSLLRLFDEDMPRKSSVLHFWAILHF</sequence>
<reference evidence="3 4" key="1">
    <citation type="submission" date="2018-02" db="EMBL/GenBank/DDBJ databases">
        <authorList>
            <person name="Cohen D.B."/>
            <person name="Kent A.D."/>
        </authorList>
    </citation>
    <scope>NUCLEOTIDE SEQUENCE [LARGE SCALE GENOMIC DNA]</scope>
    <source>
        <strain evidence="3 4">ULC007</strain>
    </source>
</reference>
<dbReference type="EMBL" id="PVWG01000046">
    <property type="protein sequence ID" value="PSB16199.1"/>
    <property type="molecule type" value="Genomic_DNA"/>
</dbReference>
<feature type="transmembrane region" description="Helical" evidence="2">
    <location>
        <begin position="89"/>
        <end position="109"/>
    </location>
</feature>
<keyword evidence="2" id="KW-0812">Transmembrane</keyword>
<feature type="compositionally biased region" description="Polar residues" evidence="1">
    <location>
        <begin position="183"/>
        <end position="196"/>
    </location>
</feature>
<evidence type="ECO:0000313" key="4">
    <source>
        <dbReference type="Proteomes" id="UP000238634"/>
    </source>
</evidence>
<proteinExistence type="predicted"/>
<organism evidence="3 4">
    <name type="scientific">Phormidesmis priestleyi ULC007</name>
    <dbReference type="NCBI Taxonomy" id="1920490"/>
    <lineage>
        <taxon>Bacteria</taxon>
        <taxon>Bacillati</taxon>
        <taxon>Cyanobacteriota</taxon>
        <taxon>Cyanophyceae</taxon>
        <taxon>Leptolyngbyales</taxon>
        <taxon>Leptolyngbyaceae</taxon>
        <taxon>Phormidesmis</taxon>
    </lineage>
</organism>
<evidence type="ECO:0000256" key="1">
    <source>
        <dbReference type="SAM" id="MobiDB-lite"/>
    </source>
</evidence>
<reference evidence="3 4" key="2">
    <citation type="submission" date="2018-03" db="EMBL/GenBank/DDBJ databases">
        <title>The ancient ancestry and fast evolution of plastids.</title>
        <authorList>
            <person name="Moore K.R."/>
            <person name="Magnabosco C."/>
            <person name="Momper L."/>
            <person name="Gold D.A."/>
            <person name="Bosak T."/>
            <person name="Fournier G.P."/>
        </authorList>
    </citation>
    <scope>NUCLEOTIDE SEQUENCE [LARGE SCALE GENOMIC DNA]</scope>
    <source>
        <strain evidence="3 4">ULC007</strain>
    </source>
</reference>
<accession>A0A2T1D6V0</accession>
<feature type="transmembrane region" description="Helical" evidence="2">
    <location>
        <begin position="25"/>
        <end position="43"/>
    </location>
</feature>
<comment type="caution">
    <text evidence="3">The sequence shown here is derived from an EMBL/GenBank/DDBJ whole genome shotgun (WGS) entry which is preliminary data.</text>
</comment>
<name>A0A2T1D6V0_9CYAN</name>
<keyword evidence="4" id="KW-1185">Reference proteome</keyword>
<protein>
    <submittedName>
        <fullName evidence="3">Uncharacterized protein</fullName>
    </submittedName>
</protein>
<keyword evidence="2" id="KW-0472">Membrane</keyword>
<feature type="compositionally biased region" description="Basic and acidic residues" evidence="1">
    <location>
        <begin position="116"/>
        <end position="144"/>
    </location>
</feature>